<accession>A0A6B2LQ96</accession>
<dbReference type="PROSITE" id="PS51084">
    <property type="entry name" value="HIT_2"/>
    <property type="match status" value="1"/>
</dbReference>
<protein>
    <recommendedName>
        <fullName evidence="4">HIT domain-containing protein</fullName>
    </recommendedName>
</protein>
<dbReference type="PANTHER" id="PTHR46648:SF1">
    <property type="entry name" value="ADENOSINE 5'-MONOPHOSPHORAMIDASE HNT1"/>
    <property type="match status" value="1"/>
</dbReference>
<evidence type="ECO:0000313" key="5">
    <source>
        <dbReference type="EMBL" id="NDV39302.1"/>
    </source>
</evidence>
<proteinExistence type="predicted"/>
<name>A0A6B2LQ96_9EUKA</name>
<dbReference type="PROSITE" id="PS00892">
    <property type="entry name" value="HIT_1"/>
    <property type="match status" value="1"/>
</dbReference>
<organism evidence="5">
    <name type="scientific">Arcella intermedia</name>
    <dbReference type="NCBI Taxonomy" id="1963864"/>
    <lineage>
        <taxon>Eukaryota</taxon>
        <taxon>Amoebozoa</taxon>
        <taxon>Tubulinea</taxon>
        <taxon>Elardia</taxon>
        <taxon>Arcellinida</taxon>
        <taxon>Sphaerothecina</taxon>
        <taxon>Arcellidae</taxon>
        <taxon>Arcella</taxon>
    </lineage>
</organism>
<dbReference type="PANTHER" id="PTHR46648">
    <property type="entry name" value="HIT FAMILY PROTEIN 1"/>
    <property type="match status" value="1"/>
</dbReference>
<dbReference type="AlphaFoldDB" id="A0A6B2LQ96"/>
<dbReference type="Gene3D" id="3.30.428.10">
    <property type="entry name" value="HIT-like"/>
    <property type="match status" value="1"/>
</dbReference>
<feature type="short sequence motif" description="Histidine triad motif" evidence="2 3">
    <location>
        <begin position="94"/>
        <end position="98"/>
    </location>
</feature>
<dbReference type="Pfam" id="PF01230">
    <property type="entry name" value="HIT"/>
    <property type="match status" value="1"/>
</dbReference>
<evidence type="ECO:0000256" key="1">
    <source>
        <dbReference type="PIRSR" id="PIRSR601310-1"/>
    </source>
</evidence>
<evidence type="ECO:0000256" key="2">
    <source>
        <dbReference type="PIRSR" id="PIRSR601310-3"/>
    </source>
</evidence>
<dbReference type="InterPro" id="IPR011146">
    <property type="entry name" value="HIT-like"/>
</dbReference>
<dbReference type="SUPFAM" id="SSF54197">
    <property type="entry name" value="HIT-like"/>
    <property type="match status" value="1"/>
</dbReference>
<dbReference type="PRINTS" id="PR00332">
    <property type="entry name" value="HISTRIAD"/>
</dbReference>
<reference evidence="5" key="1">
    <citation type="journal article" date="2020" name="J. Eukaryot. Microbiol.">
        <title>De novo Sequencing, Assembly and Annotation of the Transcriptome for the Free-Living Testate Amoeba Arcella intermedia.</title>
        <authorList>
            <person name="Ribeiro G.M."/>
            <person name="Porfirio-Sousa A.L."/>
            <person name="Maurer-Alcala X.X."/>
            <person name="Katz L.A."/>
            <person name="Lahr D.J.G."/>
        </authorList>
    </citation>
    <scope>NUCLEOTIDE SEQUENCE</scope>
</reference>
<dbReference type="GO" id="GO:0003824">
    <property type="term" value="F:catalytic activity"/>
    <property type="evidence" value="ECO:0007669"/>
    <property type="project" value="InterPro"/>
</dbReference>
<evidence type="ECO:0000259" key="4">
    <source>
        <dbReference type="PROSITE" id="PS51084"/>
    </source>
</evidence>
<evidence type="ECO:0000256" key="3">
    <source>
        <dbReference type="PROSITE-ProRule" id="PRU00464"/>
    </source>
</evidence>
<dbReference type="EMBL" id="GIBP01010333">
    <property type="protein sequence ID" value="NDV39302.1"/>
    <property type="molecule type" value="Transcribed_RNA"/>
</dbReference>
<dbReference type="InterPro" id="IPR001310">
    <property type="entry name" value="Histidine_triad_HIT"/>
</dbReference>
<dbReference type="InterPro" id="IPR036265">
    <property type="entry name" value="HIT-like_sf"/>
</dbReference>
<feature type="active site" description="Tele-AMP-histidine intermediate" evidence="1">
    <location>
        <position position="96"/>
    </location>
</feature>
<dbReference type="GO" id="GO:0009117">
    <property type="term" value="P:nucleotide metabolic process"/>
    <property type="evidence" value="ECO:0007669"/>
    <property type="project" value="TreeGrafter"/>
</dbReference>
<sequence>MEEDCIFCSIIRGEAECVKITETENAVVFLDVCPVTKGHCLIVPKYHAQYLHQLPEEEVSQIGPLLVKIAKALDVKDYNVLQNNGTKANQGVPHVHFHIIPKTDHGGLELHYTSTTDEVHHLRNTAQEIRTRLS</sequence>
<dbReference type="InterPro" id="IPR019808">
    <property type="entry name" value="Histidine_triad_CS"/>
</dbReference>
<feature type="domain" description="HIT" evidence="4">
    <location>
        <begin position="6"/>
        <end position="110"/>
    </location>
</feature>